<evidence type="ECO:0000313" key="2">
    <source>
        <dbReference type="Proteomes" id="UP000241690"/>
    </source>
</evidence>
<keyword evidence="2" id="KW-1185">Reference proteome</keyword>
<sequence>MRRASSAAGMSLPCPLLANSAPYMSTGNSIRSQALGLIHLYYMAGNIDSISCRITMATFFNRYCPPCPLRLVQRSNGSVLAIGPAASRTNTDLLVS</sequence>
<protein>
    <submittedName>
        <fullName evidence="1">Uncharacterized protein</fullName>
    </submittedName>
</protein>
<evidence type="ECO:0000313" key="1">
    <source>
        <dbReference type="EMBL" id="PTB54154.1"/>
    </source>
</evidence>
<proteinExistence type="predicted"/>
<dbReference type="AlphaFoldDB" id="A0A2T4AAN7"/>
<dbReference type="RefSeq" id="XP_024773831.1">
    <property type="nucleotide sequence ID" value="XM_024915272.1"/>
</dbReference>
<name>A0A2T4AAN7_TRIHA</name>
<organism evidence="1 2">
    <name type="scientific">Trichoderma harzianum CBS 226.95</name>
    <dbReference type="NCBI Taxonomy" id="983964"/>
    <lineage>
        <taxon>Eukaryota</taxon>
        <taxon>Fungi</taxon>
        <taxon>Dikarya</taxon>
        <taxon>Ascomycota</taxon>
        <taxon>Pezizomycotina</taxon>
        <taxon>Sordariomycetes</taxon>
        <taxon>Hypocreomycetidae</taxon>
        <taxon>Hypocreales</taxon>
        <taxon>Hypocreaceae</taxon>
        <taxon>Trichoderma</taxon>
    </lineage>
</organism>
<gene>
    <name evidence="1" type="ORF">M431DRAFT_451507</name>
</gene>
<dbReference type="Proteomes" id="UP000241690">
    <property type="component" value="Unassembled WGS sequence"/>
</dbReference>
<accession>A0A2T4AAN7</accession>
<dbReference type="EMBL" id="KZ679681">
    <property type="protein sequence ID" value="PTB54154.1"/>
    <property type="molecule type" value="Genomic_DNA"/>
</dbReference>
<dbReference type="GeneID" id="36623839"/>
<reference evidence="1 2" key="1">
    <citation type="submission" date="2016-07" db="EMBL/GenBank/DDBJ databases">
        <title>Multiple horizontal gene transfer events from other fungi enriched the ability of initially mycotrophic Trichoderma (Ascomycota) to feed on dead plant biomass.</title>
        <authorList>
            <consortium name="DOE Joint Genome Institute"/>
            <person name="Aerts A."/>
            <person name="Atanasova L."/>
            <person name="Chenthamara K."/>
            <person name="Zhang J."/>
            <person name="Grujic M."/>
            <person name="Henrissat B."/>
            <person name="Kuo A."/>
            <person name="Salamov A."/>
            <person name="Lipzen A."/>
            <person name="Labutti K."/>
            <person name="Barry K."/>
            <person name="Miao Y."/>
            <person name="Rahimi M.J."/>
            <person name="Shen Q."/>
            <person name="Grigoriev I.V."/>
            <person name="Kubicek C.P."/>
            <person name="Druzhinina I.S."/>
        </authorList>
    </citation>
    <scope>NUCLEOTIDE SEQUENCE [LARGE SCALE GENOMIC DNA]</scope>
    <source>
        <strain evidence="1 2">CBS 226.95</strain>
    </source>
</reference>